<dbReference type="Gene3D" id="1.10.10.10">
    <property type="entry name" value="Winged helix-like DNA-binding domain superfamily/Winged helix DNA-binding domain"/>
    <property type="match status" value="1"/>
</dbReference>
<dbReference type="SUPFAM" id="SSF52172">
    <property type="entry name" value="CheY-like"/>
    <property type="match status" value="1"/>
</dbReference>
<dbReference type="InterPro" id="IPR000014">
    <property type="entry name" value="PAS"/>
</dbReference>
<evidence type="ECO:0000256" key="5">
    <source>
        <dbReference type="SAM" id="MobiDB-lite"/>
    </source>
</evidence>
<evidence type="ECO:0000256" key="4">
    <source>
        <dbReference type="ARBA" id="ARBA00023163"/>
    </source>
</evidence>
<dbReference type="GO" id="GO:0016301">
    <property type="term" value="F:kinase activity"/>
    <property type="evidence" value="ECO:0007669"/>
    <property type="project" value="UniProtKB-KW"/>
</dbReference>
<dbReference type="Pfam" id="PF08447">
    <property type="entry name" value="PAS_3"/>
    <property type="match status" value="1"/>
</dbReference>
<dbReference type="AlphaFoldDB" id="A0A1H9A7R6"/>
<keyword evidence="1" id="KW-0808">Transferase</keyword>
<dbReference type="InterPro" id="IPR003018">
    <property type="entry name" value="GAF"/>
</dbReference>
<dbReference type="SMART" id="SM00091">
    <property type="entry name" value="PAS"/>
    <property type="match status" value="3"/>
</dbReference>
<dbReference type="InterPro" id="IPR036388">
    <property type="entry name" value="WH-like_DNA-bd_sf"/>
</dbReference>
<evidence type="ECO:0000256" key="1">
    <source>
        <dbReference type="ARBA" id="ARBA00022679"/>
    </source>
</evidence>
<dbReference type="InterPro" id="IPR013656">
    <property type="entry name" value="PAS_4"/>
</dbReference>
<dbReference type="InterPro" id="IPR007050">
    <property type="entry name" value="HTH_bacterioopsin"/>
</dbReference>
<dbReference type="Pfam" id="PF15915">
    <property type="entry name" value="BAT"/>
    <property type="match status" value="1"/>
</dbReference>
<feature type="domain" description="PAS" evidence="6">
    <location>
        <begin position="141"/>
        <end position="211"/>
    </location>
</feature>
<dbReference type="OrthoDB" id="186758at2157"/>
<dbReference type="CDD" id="cd00130">
    <property type="entry name" value="PAS"/>
    <property type="match status" value="2"/>
</dbReference>
<organism evidence="7 8">
    <name type="scientific">Natrinema salaciae</name>
    <dbReference type="NCBI Taxonomy" id="1186196"/>
    <lineage>
        <taxon>Archaea</taxon>
        <taxon>Methanobacteriati</taxon>
        <taxon>Methanobacteriota</taxon>
        <taxon>Stenosarchaea group</taxon>
        <taxon>Halobacteria</taxon>
        <taxon>Halobacteriales</taxon>
        <taxon>Natrialbaceae</taxon>
        <taxon>Natrinema</taxon>
    </lineage>
</organism>
<evidence type="ECO:0000313" key="7">
    <source>
        <dbReference type="EMBL" id="SEP72493.1"/>
    </source>
</evidence>
<dbReference type="Proteomes" id="UP000199114">
    <property type="component" value="Unassembled WGS sequence"/>
</dbReference>
<evidence type="ECO:0000256" key="3">
    <source>
        <dbReference type="ARBA" id="ARBA00023015"/>
    </source>
</evidence>
<accession>A0A1H9A7R6</accession>
<dbReference type="InterPro" id="IPR029016">
    <property type="entry name" value="GAF-like_dom_sf"/>
</dbReference>
<dbReference type="Gene3D" id="3.30.450.20">
    <property type="entry name" value="PAS domain"/>
    <property type="match status" value="3"/>
</dbReference>
<dbReference type="Pfam" id="PF13185">
    <property type="entry name" value="GAF_2"/>
    <property type="match status" value="1"/>
</dbReference>
<dbReference type="InterPro" id="IPR013655">
    <property type="entry name" value="PAS_fold_3"/>
</dbReference>
<dbReference type="InterPro" id="IPR013324">
    <property type="entry name" value="RNA_pol_sigma_r3/r4-like"/>
</dbReference>
<evidence type="ECO:0000259" key="6">
    <source>
        <dbReference type="PROSITE" id="PS50112"/>
    </source>
</evidence>
<dbReference type="Pfam" id="PF08448">
    <property type="entry name" value="PAS_4"/>
    <property type="match status" value="1"/>
</dbReference>
<protein>
    <submittedName>
        <fullName evidence="7">PAS domain S-box-containing protein</fullName>
    </submittedName>
</protein>
<dbReference type="SUPFAM" id="SSF88659">
    <property type="entry name" value="Sigma3 and sigma4 domains of RNA polymerase sigma factors"/>
    <property type="match status" value="1"/>
</dbReference>
<evidence type="ECO:0000313" key="8">
    <source>
        <dbReference type="Proteomes" id="UP000199114"/>
    </source>
</evidence>
<dbReference type="Gene3D" id="3.30.450.40">
    <property type="match status" value="2"/>
</dbReference>
<dbReference type="NCBIfam" id="TIGR00229">
    <property type="entry name" value="sensory_box"/>
    <property type="match status" value="1"/>
</dbReference>
<keyword evidence="4" id="KW-0804">Transcription</keyword>
<dbReference type="InterPro" id="IPR035965">
    <property type="entry name" value="PAS-like_dom_sf"/>
</dbReference>
<dbReference type="SUPFAM" id="SSF55781">
    <property type="entry name" value="GAF domain-like"/>
    <property type="match status" value="2"/>
</dbReference>
<dbReference type="EMBL" id="FOFD01000001">
    <property type="protein sequence ID" value="SEP72493.1"/>
    <property type="molecule type" value="Genomic_DNA"/>
</dbReference>
<dbReference type="InterPro" id="IPR011006">
    <property type="entry name" value="CheY-like_superfamily"/>
</dbReference>
<evidence type="ECO:0000256" key="2">
    <source>
        <dbReference type="ARBA" id="ARBA00022777"/>
    </source>
</evidence>
<gene>
    <name evidence="7" type="ORF">SAMN04489841_0369</name>
</gene>
<keyword evidence="2" id="KW-0418">Kinase</keyword>
<dbReference type="PROSITE" id="PS50112">
    <property type="entry name" value="PAS"/>
    <property type="match status" value="1"/>
</dbReference>
<dbReference type="Pfam" id="PF04967">
    <property type="entry name" value="HTH_10"/>
    <property type="match status" value="1"/>
</dbReference>
<proteinExistence type="predicted"/>
<dbReference type="PANTHER" id="PTHR34236">
    <property type="entry name" value="DIMETHYL SULFOXIDE REDUCTASE TRANSCRIPTIONAL ACTIVATOR"/>
    <property type="match status" value="1"/>
</dbReference>
<feature type="region of interest" description="Disordered" evidence="5">
    <location>
        <begin position="551"/>
        <end position="586"/>
    </location>
</feature>
<keyword evidence="8" id="KW-1185">Reference proteome</keyword>
<dbReference type="RefSeq" id="WP_090612361.1">
    <property type="nucleotide sequence ID" value="NZ_FOFD01000001.1"/>
</dbReference>
<sequence>MSDGTVTVVDDAPCVLVVGDTEPVDDAMDALATGFDGATLLRERTLEGALERLTDREVHCLVCPFVAPDERSGSGESLVERLAARADDRPIVAVVDGGEADRALAAGASDVVDRDESATVLTARVETAAERERYRLAASRPAHRYRSILEHAAAIVWVLDADGGVEYASPAVESRMGYTPTELERTTITRLVHPDDRDAAREALASVAAAPVGTTERLTLRLGHADGTWHVSELACTNRLEDPAVDGIVVTRTGVPSATADAVGDGARAGLDRLAAPFFAIGPRGELQYANEAAIRLVPGIDRSSDDGVPTGAVVWELLPPNLGGTIADSVREAETTDSVVETETTVPSIEGRLAIAVHPGDDGVSIWARERTPEDAASPAAGDRDRLALLESVVDALDDGLAVLEGSTVRLANPALLELAGADALVGRDVADLFDDELAAAVRERARSAVVRWMDPVSGTLEPDRDGAPVPVDVVAIPLPGPDRTLCVVRDGRNGPRAALPVVRRTVAALRRADTPVAVREAVVDAIREFASADVAVWYHGDADRLRPAAVSTATDRASDAQPARSPDAGPSIEPLSIDPDGTPLSDLLEGGRPTVFDRSAFADVLARTGVRAERVLAVPVAGRGVVLATSTEPMAFGGLDLDPIDALSDAGAVALESLERADDLRACRHDRSRLQTVAERAERLRETERSMLRADTREDVERRLCEAAVSLGALESDDGIELAWVGRADDGPETLEPTTWAGRDGEFLESTTVPLGPDVGAPAGTAAATREPALIQDLATSETARGDAAEAGRTWRRRLLERGFRSALSVPISSGAFHHGTLTVYAGRPSAFDERTRRVCTHLASIAGSAIGALRTKAALLADRVTELEVVCRDDAEPLSAIAHRLGERLDVRAVVPRSSGGSTVFCSVAAAESAAVRAPIESLPAVDSVSIVGQENGDPVLEIVLPAATAPPIARTVADHGGVLRSVTPVDERTRLAIDLGDPIGVRPFVQALERVHPGTELLARRERDRSPRSARVVDALIDELTDQQRRTLEAAYYGGFFEWPREHTGEEVAESLGISQPTFSRHLRTAERKLFELLFDGSTGD</sequence>
<dbReference type="STRING" id="1186196.SAMN04489841_0369"/>
<dbReference type="PANTHER" id="PTHR34236:SF1">
    <property type="entry name" value="DIMETHYL SULFOXIDE REDUCTASE TRANSCRIPTIONAL ACTIVATOR"/>
    <property type="match status" value="1"/>
</dbReference>
<name>A0A1H9A7R6_9EURY</name>
<dbReference type="SUPFAM" id="SSF55785">
    <property type="entry name" value="PYP-like sensor domain (PAS domain)"/>
    <property type="match status" value="2"/>
</dbReference>
<reference evidence="8" key="1">
    <citation type="submission" date="2016-10" db="EMBL/GenBank/DDBJ databases">
        <authorList>
            <person name="Varghese N."/>
            <person name="Submissions S."/>
        </authorList>
    </citation>
    <scope>NUCLEOTIDE SEQUENCE [LARGE SCALE GENOMIC DNA]</scope>
    <source>
        <strain evidence="8">DSM 25055</strain>
    </source>
</reference>
<dbReference type="SMART" id="SM00065">
    <property type="entry name" value="GAF"/>
    <property type="match status" value="1"/>
</dbReference>
<dbReference type="InterPro" id="IPR031803">
    <property type="entry name" value="BAT_GAF/HTH-assoc"/>
</dbReference>
<keyword evidence="3" id="KW-0805">Transcription regulation</keyword>